<protein>
    <recommendedName>
        <fullName evidence="6">Smr domain-containing protein</fullName>
    </recommendedName>
</protein>
<dbReference type="InterPro" id="IPR036063">
    <property type="entry name" value="Smr_dom_sf"/>
</dbReference>
<reference evidence="2" key="1">
    <citation type="submission" date="2021-02" db="EMBL/GenBank/DDBJ databases">
        <authorList>
            <person name="Nowell W R."/>
        </authorList>
    </citation>
    <scope>NUCLEOTIDE SEQUENCE</scope>
</reference>
<evidence type="ECO:0008006" key="6">
    <source>
        <dbReference type="Google" id="ProtNLM"/>
    </source>
</evidence>
<sequence length="118" mass="13676">MPRDQRPQWIINSHIKDVDLHGCKTIELALERVQQTLAAAKKNDNISYKFIAGGGTHSNVNQYGRTYKESGNWKRDMKPILFEAVQNYLEKVPNEFHVYTTSCNEKATEVYVRFKGEK</sequence>
<dbReference type="Gene3D" id="3.30.1370.110">
    <property type="match status" value="1"/>
</dbReference>
<dbReference type="Proteomes" id="UP000663829">
    <property type="component" value="Unassembled WGS sequence"/>
</dbReference>
<dbReference type="Proteomes" id="UP000677228">
    <property type="component" value="Unassembled WGS sequence"/>
</dbReference>
<dbReference type="EMBL" id="CAJOBA010043150">
    <property type="protein sequence ID" value="CAF4145066.1"/>
    <property type="molecule type" value="Genomic_DNA"/>
</dbReference>
<dbReference type="Proteomes" id="UP000681722">
    <property type="component" value="Unassembled WGS sequence"/>
</dbReference>
<evidence type="ECO:0000313" key="4">
    <source>
        <dbReference type="EMBL" id="CAF4304736.1"/>
    </source>
</evidence>
<dbReference type="EMBL" id="CAJNOK010021528">
    <property type="protein sequence ID" value="CAF1333702.1"/>
    <property type="molecule type" value="Genomic_DNA"/>
</dbReference>
<keyword evidence="5" id="KW-1185">Reference proteome</keyword>
<evidence type="ECO:0000313" key="3">
    <source>
        <dbReference type="EMBL" id="CAF4145066.1"/>
    </source>
</evidence>
<accession>A0A815MRL2</accession>
<dbReference type="Proteomes" id="UP000682733">
    <property type="component" value="Unassembled WGS sequence"/>
</dbReference>
<comment type="caution">
    <text evidence="2">The sequence shown here is derived from an EMBL/GenBank/DDBJ whole genome shotgun (WGS) entry which is preliminary data.</text>
</comment>
<dbReference type="OrthoDB" id="10344840at2759"/>
<gene>
    <name evidence="2" type="ORF">GPM918_LOCUS33743</name>
    <name evidence="1" type="ORF">OVA965_LOCUS30008</name>
    <name evidence="4" type="ORF">SRO942_LOCUS34436</name>
    <name evidence="3" type="ORF">TMI583_LOCUS30803</name>
</gene>
<organism evidence="2 5">
    <name type="scientific">Didymodactylos carnosus</name>
    <dbReference type="NCBI Taxonomy" id="1234261"/>
    <lineage>
        <taxon>Eukaryota</taxon>
        <taxon>Metazoa</taxon>
        <taxon>Spiralia</taxon>
        <taxon>Gnathifera</taxon>
        <taxon>Rotifera</taxon>
        <taxon>Eurotatoria</taxon>
        <taxon>Bdelloidea</taxon>
        <taxon>Philodinida</taxon>
        <taxon>Philodinidae</taxon>
        <taxon>Didymodactylos</taxon>
    </lineage>
</organism>
<proteinExistence type="predicted"/>
<evidence type="ECO:0000313" key="1">
    <source>
        <dbReference type="EMBL" id="CAF1333702.1"/>
    </source>
</evidence>
<evidence type="ECO:0000313" key="2">
    <source>
        <dbReference type="EMBL" id="CAF1421938.1"/>
    </source>
</evidence>
<name>A0A815MRL2_9BILA</name>
<dbReference type="EMBL" id="CAJNOQ010018208">
    <property type="protein sequence ID" value="CAF1421938.1"/>
    <property type="molecule type" value="Genomic_DNA"/>
</dbReference>
<dbReference type="AlphaFoldDB" id="A0A815MRL2"/>
<dbReference type="EMBL" id="CAJOBC010083642">
    <property type="protein sequence ID" value="CAF4304736.1"/>
    <property type="molecule type" value="Genomic_DNA"/>
</dbReference>
<evidence type="ECO:0000313" key="5">
    <source>
        <dbReference type="Proteomes" id="UP000663829"/>
    </source>
</evidence>